<dbReference type="EMBL" id="CAEZSU010000140">
    <property type="protein sequence ID" value="CAB4557187.1"/>
    <property type="molecule type" value="Genomic_DNA"/>
</dbReference>
<evidence type="ECO:0000313" key="1">
    <source>
        <dbReference type="EMBL" id="CAB4557187.1"/>
    </source>
</evidence>
<sequence length="41" mass="4178">MHVGLARTEVAALDGVVEQPLHTVAVVLVVLGGVDAALRSN</sequence>
<accession>A0A6J6D0C2</accession>
<protein>
    <submittedName>
        <fullName evidence="1">Unannotated protein</fullName>
    </submittedName>
</protein>
<proteinExistence type="predicted"/>
<gene>
    <name evidence="1" type="ORF">UFOPK1495_01256</name>
</gene>
<organism evidence="1">
    <name type="scientific">freshwater metagenome</name>
    <dbReference type="NCBI Taxonomy" id="449393"/>
    <lineage>
        <taxon>unclassified sequences</taxon>
        <taxon>metagenomes</taxon>
        <taxon>ecological metagenomes</taxon>
    </lineage>
</organism>
<name>A0A6J6D0C2_9ZZZZ</name>
<dbReference type="AlphaFoldDB" id="A0A6J6D0C2"/>
<reference evidence="1" key="1">
    <citation type="submission" date="2020-05" db="EMBL/GenBank/DDBJ databases">
        <authorList>
            <person name="Chiriac C."/>
            <person name="Salcher M."/>
            <person name="Ghai R."/>
            <person name="Kavagutti S V."/>
        </authorList>
    </citation>
    <scope>NUCLEOTIDE SEQUENCE</scope>
</reference>